<dbReference type="InterPro" id="IPR057678">
    <property type="entry name" value="DUF7918"/>
</dbReference>
<sequence>MPYFNGFSCNIVVDGVNVPVQAVNHTKRGMTAWIIAPTDKPYSIAIDCSGDPAPRHTYRVYVDGRNVENIITPQPFTTISRGACGSGNLDGIPYWKTAELVFSSVQEAAPGSKPPRVENRAKILQNIGKIECRIERNHREIKKMPMKQQYIAPNGVNNPKHDNELNERRPVDAYQAKSLKISHWTGIGGTLGRRNKYPTYFSRNFDGSGDYVTFVFYYASEEMLRARGVLPKIKRQGTPFWKFWGRKSSVKSSASLNDEKAGSEVDSVFSDGGKEKLSILSYDEKSSLLKGRKGSKGWFCF</sequence>
<dbReference type="EMBL" id="JAVHNQ010000002">
    <property type="protein sequence ID" value="KAK6355473.1"/>
    <property type="molecule type" value="Genomic_DNA"/>
</dbReference>
<reference evidence="2 3" key="1">
    <citation type="submission" date="2019-10" db="EMBL/GenBank/DDBJ databases">
        <authorList>
            <person name="Palmer J.M."/>
        </authorList>
    </citation>
    <scope>NUCLEOTIDE SEQUENCE [LARGE SCALE GENOMIC DNA]</scope>
    <source>
        <strain evidence="2 3">TWF696</strain>
    </source>
</reference>
<evidence type="ECO:0000313" key="2">
    <source>
        <dbReference type="EMBL" id="KAK6355473.1"/>
    </source>
</evidence>
<gene>
    <name evidence="2" type="ORF">TWF696_004570</name>
</gene>
<proteinExistence type="predicted"/>
<comment type="caution">
    <text evidence="2">The sequence shown here is derived from an EMBL/GenBank/DDBJ whole genome shotgun (WGS) entry which is preliminary data.</text>
</comment>
<dbReference type="AlphaFoldDB" id="A0AAV9V6R7"/>
<keyword evidence="3" id="KW-1185">Reference proteome</keyword>
<accession>A0AAV9V6R7</accession>
<protein>
    <recommendedName>
        <fullName evidence="1">DUF7918 domain-containing protein</fullName>
    </recommendedName>
</protein>
<evidence type="ECO:0000313" key="3">
    <source>
        <dbReference type="Proteomes" id="UP001375240"/>
    </source>
</evidence>
<feature type="domain" description="DUF7918" evidence="1">
    <location>
        <begin position="23"/>
        <end position="232"/>
    </location>
</feature>
<dbReference type="Proteomes" id="UP001375240">
    <property type="component" value="Unassembled WGS sequence"/>
</dbReference>
<organism evidence="2 3">
    <name type="scientific">Orbilia brochopaga</name>
    <dbReference type="NCBI Taxonomy" id="3140254"/>
    <lineage>
        <taxon>Eukaryota</taxon>
        <taxon>Fungi</taxon>
        <taxon>Dikarya</taxon>
        <taxon>Ascomycota</taxon>
        <taxon>Pezizomycotina</taxon>
        <taxon>Orbiliomycetes</taxon>
        <taxon>Orbiliales</taxon>
        <taxon>Orbiliaceae</taxon>
        <taxon>Orbilia</taxon>
    </lineage>
</organism>
<dbReference type="Pfam" id="PF25534">
    <property type="entry name" value="DUF7918"/>
    <property type="match status" value="1"/>
</dbReference>
<evidence type="ECO:0000259" key="1">
    <source>
        <dbReference type="Pfam" id="PF25534"/>
    </source>
</evidence>
<name>A0AAV9V6R7_9PEZI</name>